<dbReference type="AlphaFoldDB" id="A0AAE0TNU7"/>
<protein>
    <submittedName>
        <fullName evidence="1">Uncharacterized protein</fullName>
    </submittedName>
</protein>
<proteinExistence type="predicted"/>
<dbReference type="EMBL" id="JAUTXT010000051">
    <property type="protein sequence ID" value="KAK3670754.1"/>
    <property type="molecule type" value="Genomic_DNA"/>
</dbReference>
<dbReference type="PANTHER" id="PTHR36587">
    <property type="entry name" value="EXPRESSION SITE-ASSOCIATED GENE 3 (ESAG3)-LIKE PROTEIN"/>
    <property type="match status" value="1"/>
</dbReference>
<keyword evidence="2" id="KW-1185">Reference proteome</keyword>
<organism evidence="1 2">
    <name type="scientific">Recurvomyces mirabilis</name>
    <dbReference type="NCBI Taxonomy" id="574656"/>
    <lineage>
        <taxon>Eukaryota</taxon>
        <taxon>Fungi</taxon>
        <taxon>Dikarya</taxon>
        <taxon>Ascomycota</taxon>
        <taxon>Pezizomycotina</taxon>
        <taxon>Dothideomycetes</taxon>
        <taxon>Dothideomycetidae</taxon>
        <taxon>Mycosphaerellales</taxon>
        <taxon>Teratosphaeriaceae</taxon>
        <taxon>Recurvomyces</taxon>
    </lineage>
</organism>
<gene>
    <name evidence="1" type="ORF">LTR78_009326</name>
</gene>
<dbReference type="PANTHER" id="PTHR36587:SF2">
    <property type="entry name" value="EXPRESSION SITE-ASSOCIATED GENE 3 (ESAG3)-LIKE PROTEIN"/>
    <property type="match status" value="1"/>
</dbReference>
<evidence type="ECO:0000313" key="2">
    <source>
        <dbReference type="Proteomes" id="UP001274830"/>
    </source>
</evidence>
<dbReference type="CDD" id="cd22997">
    <property type="entry name" value="GT_LH"/>
    <property type="match status" value="1"/>
</dbReference>
<reference evidence="1" key="1">
    <citation type="submission" date="2023-07" db="EMBL/GenBank/DDBJ databases">
        <title>Black Yeasts Isolated from many extreme environments.</title>
        <authorList>
            <person name="Coleine C."/>
            <person name="Stajich J.E."/>
            <person name="Selbmann L."/>
        </authorList>
    </citation>
    <scope>NUCLEOTIDE SEQUENCE</scope>
    <source>
        <strain evidence="1">CCFEE 5485</strain>
    </source>
</reference>
<comment type="caution">
    <text evidence="1">The sequence shown here is derived from an EMBL/GenBank/DDBJ whole genome shotgun (WGS) entry which is preliminary data.</text>
</comment>
<accession>A0AAE0TNU7</accession>
<sequence>MSITLKSFRALSQRRQQRPALKTLLTTRSIRNAIPALCLVLSLTCFYALIPRSSTYLAPLDQAIEDKSTEAQEVSVGNARFHLLVPATSSNPDLCKLSLSVQILDYPIPVLINFGHPEDPDSYVQHLAKPQGILNYLDSISGEDDRGRVDEDLVLIVDGYDVWMQLHRDVLISRYYEMNRAADARTNATYGDETFRRLDMRQTTIFGPDKICWPIDFSRPACWAVPRGALPEYTFGPRTDHGPEEFNIPRWLNSGTILGPASDLRTLFRATIAEIQKNHTTDSDQFYLAELFGQQEFGRLQHRPDLLNEMRKIRYPGEEGLRDEELDRKEPTSSVMGSNLEGRLTEFHIGIDYESRIFQTLAFYKQFLTWTRASSAWRPRTSPHQGQPFDVQLAKDILQSPSPMLTRNNTGRDSDVADDLSSIYTSSSPWQDVDLLYNIATVQHPALLHIAGGFREKPFREYWWSKLWFQASPSRLRLEAVARHGSMQTDQQTPLIGGYRWLNAAGSSEAQELPARGYGGAWVDHAGGWISWKGLCGRFEEEIYRDSGGEPDFFHPS</sequence>
<name>A0AAE0TNU7_9PEZI</name>
<dbReference type="Proteomes" id="UP001274830">
    <property type="component" value="Unassembled WGS sequence"/>
</dbReference>
<evidence type="ECO:0000313" key="1">
    <source>
        <dbReference type="EMBL" id="KAK3670754.1"/>
    </source>
</evidence>